<keyword evidence="1" id="KW-0175">Coiled coil</keyword>
<sequence length="217" mass="25822">DSENKNIQIEALLKQKQQWEEKEKELKKSQNHLQQESLKFRVDFELLKRDFIEKEKQMIGQNNQATKSLQEKDEQIDRLSKQNSKYQDESNQLKLEIDELKLKIKNSVIDADIGQLKKQIQNKDDEIDVLKQDFQLKIMEIVEKEERIQQLEREIEILKKDSILIRNSQRLDEQNKEEEQKQPDNQDVSLPVSAIFNFEMFRTSSKLLKTLNGHTGN</sequence>
<proteinExistence type="predicted"/>
<evidence type="ECO:0000256" key="1">
    <source>
        <dbReference type="SAM" id="Coils"/>
    </source>
</evidence>
<gene>
    <name evidence="3" type="ORF">RFI_29113</name>
</gene>
<evidence type="ECO:0000313" key="3">
    <source>
        <dbReference type="EMBL" id="ETO08276.1"/>
    </source>
</evidence>
<evidence type="ECO:0000256" key="2">
    <source>
        <dbReference type="SAM" id="MobiDB-lite"/>
    </source>
</evidence>
<name>X6M3T0_RETFI</name>
<dbReference type="Proteomes" id="UP000023152">
    <property type="component" value="Unassembled WGS sequence"/>
</dbReference>
<feature type="region of interest" description="Disordered" evidence="2">
    <location>
        <begin position="58"/>
        <end position="88"/>
    </location>
</feature>
<reference evidence="3 4" key="1">
    <citation type="journal article" date="2013" name="Curr. Biol.">
        <title>The Genome of the Foraminiferan Reticulomyxa filosa.</title>
        <authorList>
            <person name="Glockner G."/>
            <person name="Hulsmann N."/>
            <person name="Schleicher M."/>
            <person name="Noegel A.A."/>
            <person name="Eichinger L."/>
            <person name="Gallinger C."/>
            <person name="Pawlowski J."/>
            <person name="Sierra R."/>
            <person name="Euteneuer U."/>
            <person name="Pillet L."/>
            <person name="Moustafa A."/>
            <person name="Platzer M."/>
            <person name="Groth M."/>
            <person name="Szafranski K."/>
            <person name="Schliwa M."/>
        </authorList>
    </citation>
    <scope>NUCLEOTIDE SEQUENCE [LARGE SCALE GENOMIC DNA]</scope>
</reference>
<feature type="compositionally biased region" description="Basic and acidic residues" evidence="2">
    <location>
        <begin position="69"/>
        <end position="80"/>
    </location>
</feature>
<organism evidence="3 4">
    <name type="scientific">Reticulomyxa filosa</name>
    <dbReference type="NCBI Taxonomy" id="46433"/>
    <lineage>
        <taxon>Eukaryota</taxon>
        <taxon>Sar</taxon>
        <taxon>Rhizaria</taxon>
        <taxon>Retaria</taxon>
        <taxon>Foraminifera</taxon>
        <taxon>Monothalamids</taxon>
        <taxon>Reticulomyxidae</taxon>
        <taxon>Reticulomyxa</taxon>
    </lineage>
</organism>
<accession>X6M3T0</accession>
<protein>
    <submittedName>
        <fullName evidence="3">Putative GRIP domain Golgi protein</fullName>
    </submittedName>
</protein>
<dbReference type="AlphaFoldDB" id="X6M3T0"/>
<comment type="caution">
    <text evidence="3">The sequence shown here is derived from an EMBL/GenBank/DDBJ whole genome shotgun (WGS) entry which is preliminary data.</text>
</comment>
<evidence type="ECO:0000313" key="4">
    <source>
        <dbReference type="Proteomes" id="UP000023152"/>
    </source>
</evidence>
<feature type="coiled-coil region" evidence="1">
    <location>
        <begin position="2"/>
        <end position="36"/>
    </location>
</feature>
<feature type="non-terminal residue" evidence="3">
    <location>
        <position position="217"/>
    </location>
</feature>
<dbReference type="EMBL" id="ASPP01025196">
    <property type="protein sequence ID" value="ETO08276.1"/>
    <property type="molecule type" value="Genomic_DNA"/>
</dbReference>
<feature type="compositionally biased region" description="Polar residues" evidence="2">
    <location>
        <begin position="59"/>
        <end position="68"/>
    </location>
</feature>
<feature type="non-terminal residue" evidence="3">
    <location>
        <position position="1"/>
    </location>
</feature>
<keyword evidence="4" id="KW-1185">Reference proteome</keyword>